<dbReference type="InterPro" id="IPR029058">
    <property type="entry name" value="AB_hydrolase_fold"/>
</dbReference>
<dbReference type="InterPro" id="IPR001375">
    <property type="entry name" value="Peptidase_S9_cat"/>
</dbReference>
<dbReference type="Proteomes" id="UP000033434">
    <property type="component" value="Unassembled WGS sequence"/>
</dbReference>
<dbReference type="EMBL" id="AUXW01000137">
    <property type="protein sequence ID" value="KKE84469.1"/>
    <property type="molecule type" value="Genomic_DNA"/>
</dbReference>
<gene>
    <name evidence="4" type="ORF">N479_09515</name>
</gene>
<evidence type="ECO:0000256" key="2">
    <source>
        <dbReference type="SAM" id="SignalP"/>
    </source>
</evidence>
<name>A0A0F6AGG1_9GAMM</name>
<keyword evidence="2" id="KW-0732">Signal</keyword>
<feature type="domain" description="Peptidase S9 prolyl oligopeptidase catalytic" evidence="3">
    <location>
        <begin position="141"/>
        <end position="337"/>
    </location>
</feature>
<evidence type="ECO:0000256" key="1">
    <source>
        <dbReference type="ARBA" id="ARBA00022801"/>
    </source>
</evidence>
<reference evidence="4 5" key="1">
    <citation type="journal article" date="2015" name="BMC Genomics">
        <title>Genome mining reveals unlocked bioactive potential of marine Gram-negative bacteria.</title>
        <authorList>
            <person name="Machado H."/>
            <person name="Sonnenschein E.C."/>
            <person name="Melchiorsen J."/>
            <person name="Gram L."/>
        </authorList>
    </citation>
    <scope>NUCLEOTIDE SEQUENCE [LARGE SCALE GENOMIC DNA]</scope>
    <source>
        <strain evidence="4 5">S4054</strain>
    </source>
</reference>
<dbReference type="GO" id="GO:0006508">
    <property type="term" value="P:proteolysis"/>
    <property type="evidence" value="ECO:0007669"/>
    <property type="project" value="InterPro"/>
</dbReference>
<keyword evidence="1" id="KW-0378">Hydrolase</keyword>
<dbReference type="GO" id="GO:0004252">
    <property type="term" value="F:serine-type endopeptidase activity"/>
    <property type="evidence" value="ECO:0007669"/>
    <property type="project" value="TreeGrafter"/>
</dbReference>
<dbReference type="PANTHER" id="PTHR42776:SF27">
    <property type="entry name" value="DIPEPTIDYL PEPTIDASE FAMILY MEMBER 6"/>
    <property type="match status" value="1"/>
</dbReference>
<dbReference type="Gene3D" id="3.40.50.1820">
    <property type="entry name" value="alpha/beta hydrolase"/>
    <property type="match status" value="1"/>
</dbReference>
<evidence type="ECO:0000259" key="3">
    <source>
        <dbReference type="Pfam" id="PF00326"/>
    </source>
</evidence>
<dbReference type="AlphaFoldDB" id="A0A0F6AGG1"/>
<evidence type="ECO:0000313" key="4">
    <source>
        <dbReference type="EMBL" id="KKE84469.1"/>
    </source>
</evidence>
<organism evidence="4 5">
    <name type="scientific">Pseudoalteromonas luteoviolacea S4054</name>
    <dbReference type="NCBI Taxonomy" id="1129367"/>
    <lineage>
        <taxon>Bacteria</taxon>
        <taxon>Pseudomonadati</taxon>
        <taxon>Pseudomonadota</taxon>
        <taxon>Gammaproteobacteria</taxon>
        <taxon>Alteromonadales</taxon>
        <taxon>Pseudoalteromonadaceae</taxon>
        <taxon>Pseudoalteromonas</taxon>
    </lineage>
</organism>
<comment type="caution">
    <text evidence="4">The sequence shown here is derived from an EMBL/GenBank/DDBJ whole genome shotgun (WGS) entry which is preliminary data.</text>
</comment>
<accession>A0A0F6AGG1</accession>
<sequence>MKKLTIFTAIIMLSANSHAAKTQSPPLIKHSNVKAHSTCFGFSYEAWQATMKNKYTRRLKSDEKVDMAMKRFVKWFPKSQFNEYKNNLACQHFTYSVDGLEVDGYVIKPKSHEGKLPVLIYNRGGNGSFGNMTLGPLMANLFPLADKGFVIIGSQYRQSKKPQVPLDEFGGADVNDVVALNELIPHIHGADSQRVGMYGASRGAMQSYLAVKKMPNIKALAAIAGVSDLAKQLERRPEMERVYKHRIPNYKANKQHTLNQRSVLHWANTLPKNTPILLLHGTDDRRVSHEQSVELAKAFALHDIEHKLVLYPDDYHNLKLNKKESFEELANWFNAYL</sequence>
<dbReference type="SUPFAM" id="SSF53474">
    <property type="entry name" value="alpha/beta-Hydrolases"/>
    <property type="match status" value="1"/>
</dbReference>
<dbReference type="PATRIC" id="fig|1129367.4.peg.1681"/>
<feature type="signal peptide" evidence="2">
    <location>
        <begin position="1"/>
        <end position="19"/>
    </location>
</feature>
<dbReference type="RefSeq" id="WP_230851828.1">
    <property type="nucleotide sequence ID" value="NZ_AUXW01000137.1"/>
</dbReference>
<evidence type="ECO:0000313" key="5">
    <source>
        <dbReference type="Proteomes" id="UP000033434"/>
    </source>
</evidence>
<dbReference type="PANTHER" id="PTHR42776">
    <property type="entry name" value="SERINE PEPTIDASE S9 FAMILY MEMBER"/>
    <property type="match status" value="1"/>
</dbReference>
<protein>
    <recommendedName>
        <fullName evidence="3">Peptidase S9 prolyl oligopeptidase catalytic domain-containing protein</fullName>
    </recommendedName>
</protein>
<proteinExistence type="predicted"/>
<feature type="chain" id="PRO_5002499388" description="Peptidase S9 prolyl oligopeptidase catalytic domain-containing protein" evidence="2">
    <location>
        <begin position="20"/>
        <end position="337"/>
    </location>
</feature>
<dbReference type="Pfam" id="PF00326">
    <property type="entry name" value="Peptidase_S9"/>
    <property type="match status" value="1"/>
</dbReference>